<comment type="caution">
    <text evidence="4">The sequence shown here is derived from an EMBL/GenBank/DDBJ whole genome shotgun (WGS) entry which is preliminary data.</text>
</comment>
<dbReference type="SUPFAM" id="SSF56349">
    <property type="entry name" value="DNA breaking-rejoining enzymes"/>
    <property type="match status" value="1"/>
</dbReference>
<reference evidence="4" key="1">
    <citation type="journal article" date="2015" name="Nature">
        <title>Complex archaea that bridge the gap between prokaryotes and eukaryotes.</title>
        <authorList>
            <person name="Spang A."/>
            <person name="Saw J.H."/>
            <person name="Jorgensen S.L."/>
            <person name="Zaremba-Niedzwiedzka K."/>
            <person name="Martijn J."/>
            <person name="Lind A.E."/>
            <person name="van Eijk R."/>
            <person name="Schleper C."/>
            <person name="Guy L."/>
            <person name="Ettema T.J."/>
        </authorList>
    </citation>
    <scope>NUCLEOTIDE SEQUENCE</scope>
</reference>
<protein>
    <recommendedName>
        <fullName evidence="3">Tyr recombinase domain-containing protein</fullName>
    </recommendedName>
</protein>
<evidence type="ECO:0000256" key="2">
    <source>
        <dbReference type="ARBA" id="ARBA00023172"/>
    </source>
</evidence>
<gene>
    <name evidence="4" type="ORF">LCGC14_0938630</name>
</gene>
<accession>A0A0F9NKR2</accession>
<evidence type="ECO:0000313" key="4">
    <source>
        <dbReference type="EMBL" id="KKN20120.1"/>
    </source>
</evidence>
<keyword evidence="2" id="KW-0233">DNA recombination</keyword>
<dbReference type="InterPro" id="IPR050090">
    <property type="entry name" value="Tyrosine_recombinase_XerCD"/>
</dbReference>
<evidence type="ECO:0000259" key="3">
    <source>
        <dbReference type="PROSITE" id="PS51898"/>
    </source>
</evidence>
<dbReference type="GO" id="GO:0006310">
    <property type="term" value="P:DNA recombination"/>
    <property type="evidence" value="ECO:0007669"/>
    <property type="project" value="UniProtKB-KW"/>
</dbReference>
<organism evidence="4">
    <name type="scientific">marine sediment metagenome</name>
    <dbReference type="NCBI Taxonomy" id="412755"/>
    <lineage>
        <taxon>unclassified sequences</taxon>
        <taxon>metagenomes</taxon>
        <taxon>ecological metagenomes</taxon>
    </lineage>
</organism>
<dbReference type="InterPro" id="IPR011010">
    <property type="entry name" value="DNA_brk_join_enz"/>
</dbReference>
<dbReference type="Pfam" id="PF00589">
    <property type="entry name" value="Phage_integrase"/>
    <property type="match status" value="1"/>
</dbReference>
<dbReference type="InterPro" id="IPR013762">
    <property type="entry name" value="Integrase-like_cat_sf"/>
</dbReference>
<dbReference type="GO" id="GO:0003677">
    <property type="term" value="F:DNA binding"/>
    <property type="evidence" value="ECO:0007669"/>
    <property type="project" value="UniProtKB-KW"/>
</dbReference>
<feature type="domain" description="Tyr recombinase" evidence="3">
    <location>
        <begin position="1"/>
        <end position="223"/>
    </location>
</feature>
<proteinExistence type="predicted"/>
<dbReference type="PROSITE" id="PS51898">
    <property type="entry name" value="TYR_RECOMBINASE"/>
    <property type="match status" value="1"/>
</dbReference>
<dbReference type="PANTHER" id="PTHR30349:SF41">
    <property type="entry name" value="INTEGRASE_RECOMBINASE PROTEIN MJ0367-RELATED"/>
    <property type="match status" value="1"/>
</dbReference>
<dbReference type="PANTHER" id="PTHR30349">
    <property type="entry name" value="PHAGE INTEGRASE-RELATED"/>
    <property type="match status" value="1"/>
</dbReference>
<dbReference type="EMBL" id="LAZR01003270">
    <property type="protein sequence ID" value="KKN20120.1"/>
    <property type="molecule type" value="Genomic_DNA"/>
</dbReference>
<name>A0A0F9NKR2_9ZZZZ</name>
<dbReference type="AlphaFoldDB" id="A0A0F9NKR2"/>
<dbReference type="GO" id="GO:0015074">
    <property type="term" value="P:DNA integration"/>
    <property type="evidence" value="ECO:0007669"/>
    <property type="project" value="InterPro"/>
</dbReference>
<keyword evidence="1" id="KW-0238">DNA-binding</keyword>
<dbReference type="InterPro" id="IPR002104">
    <property type="entry name" value="Integrase_catalytic"/>
</dbReference>
<sequence length="231" mass="26396">MELLEANALARDPASGQLLPCLRDRLLIRMLYRNGLRVGEGVAIGVDDLNLDQAEMRIVHLKQRVRLYCHECGSRLARSHRFCPGCQREVTEAERRIQETRRQRVLPLDGDTVKLLRQYISLEGPVMKDGRLMVFGITENRARQIVKDAADRAGLGPLLNTETGRAMGISPHRLRDAFATRAVGIDGSLEGVRQLQELLGHEHINTTMRYVKLTGQQQREYFDKLWEEEEK</sequence>
<evidence type="ECO:0000256" key="1">
    <source>
        <dbReference type="ARBA" id="ARBA00023125"/>
    </source>
</evidence>
<dbReference type="Gene3D" id="1.10.443.10">
    <property type="entry name" value="Intergrase catalytic core"/>
    <property type="match status" value="1"/>
</dbReference>